<proteinExistence type="predicted"/>
<sequence length="508" mass="59225">MISAESQELLQDFEKRMRFVNLIKYWLQRSKPTEIRELLHNDDDKTDNLILMVMVFIMDSTLRYGERCTKQNITAFLRDLADIYGYDPESAKMLTDYIVTDVLQSGGKVRRFDTFDSHEEGFREQGSLILIQQQSGSYVLTNEAYEFLFRTKEIDSELDFSVNRFKLQEFIKRGNYGKALRESRELVSRVRNLKTRMDDFMLRCRTNISEVSIDEYEEIVTQVKDSFEDENKQLSDIRTLVSAKLQAIADAEVKKGENIGQTEQEIREILENIDTVISEQSRVFNQKYTLSDLYTELLDDSFSYFQAGRFDLEQELLLPLQKMQLLDTRSVGKLFAPLYRPSFPHLFGLDFFYSRQNAIRDSIRNDGIDIKSDEAAENAADIRNKRYVDIISGLLSYAENNHEFCFSEYLTSVSKEQLQEQMQEKSLPDVMLKLYGLGEIDVAGWRSEHQDIIVPVGEFDLSYCLSELPEEFVQMESILIYKLDEVITLSDDAGGSIRMNDFKIEVRR</sequence>
<dbReference type="RefSeq" id="WP_074716732.1">
    <property type="nucleotide sequence ID" value="NZ_FNWV01000006.1"/>
</dbReference>
<accession>A0A1H6JPC6</accession>
<organism evidence="1 2">
    <name type="scientific">Ruminococcus flavefaciens</name>
    <dbReference type="NCBI Taxonomy" id="1265"/>
    <lineage>
        <taxon>Bacteria</taxon>
        <taxon>Bacillati</taxon>
        <taxon>Bacillota</taxon>
        <taxon>Clostridia</taxon>
        <taxon>Eubacteriales</taxon>
        <taxon>Oscillospiraceae</taxon>
        <taxon>Ruminococcus</taxon>
    </lineage>
</organism>
<dbReference type="AlphaFoldDB" id="A0A1H6JPC6"/>
<evidence type="ECO:0000313" key="2">
    <source>
        <dbReference type="Proteomes" id="UP000183190"/>
    </source>
</evidence>
<name>A0A1H6JPC6_RUMFL</name>
<reference evidence="1 2" key="1">
    <citation type="submission" date="2016-10" db="EMBL/GenBank/DDBJ databases">
        <authorList>
            <person name="de Groot N.N."/>
        </authorList>
    </citation>
    <scope>NUCLEOTIDE SEQUENCE [LARGE SCALE GENOMIC DNA]</scope>
    <source>
        <strain evidence="1 2">YAD2003</strain>
    </source>
</reference>
<dbReference type="EMBL" id="FNWV01000006">
    <property type="protein sequence ID" value="SEH64310.1"/>
    <property type="molecule type" value="Genomic_DNA"/>
</dbReference>
<evidence type="ECO:0000313" key="1">
    <source>
        <dbReference type="EMBL" id="SEH64310.1"/>
    </source>
</evidence>
<protein>
    <submittedName>
        <fullName evidence="1">Uncharacterized protein</fullName>
    </submittedName>
</protein>
<dbReference type="OrthoDB" id="1643270at2"/>
<gene>
    <name evidence="1" type="ORF">SAMN02910265_01881</name>
</gene>
<dbReference type="Proteomes" id="UP000183190">
    <property type="component" value="Unassembled WGS sequence"/>
</dbReference>